<evidence type="ECO:0000256" key="1">
    <source>
        <dbReference type="SAM" id="Phobius"/>
    </source>
</evidence>
<comment type="caution">
    <text evidence="2">The sequence shown here is derived from an EMBL/GenBank/DDBJ whole genome shotgun (WGS) entry which is preliminary data.</text>
</comment>
<feature type="transmembrane region" description="Helical" evidence="1">
    <location>
        <begin position="15"/>
        <end position="35"/>
    </location>
</feature>
<dbReference type="EMBL" id="JAAZBX010000002">
    <property type="protein sequence ID" value="NLD25217.1"/>
    <property type="molecule type" value="Genomic_DNA"/>
</dbReference>
<dbReference type="Proteomes" id="UP000545876">
    <property type="component" value="Unassembled WGS sequence"/>
</dbReference>
<evidence type="ECO:0008006" key="4">
    <source>
        <dbReference type="Google" id="ProtNLM"/>
    </source>
</evidence>
<keyword evidence="1" id="KW-0812">Transmembrane</keyword>
<name>A0A847CYI3_9BACT</name>
<keyword evidence="1" id="KW-0472">Membrane</keyword>
<evidence type="ECO:0000313" key="2">
    <source>
        <dbReference type="EMBL" id="NLD25217.1"/>
    </source>
</evidence>
<protein>
    <recommendedName>
        <fullName evidence="4">Type II secretion system protein</fullName>
    </recommendedName>
</protein>
<evidence type="ECO:0000313" key="3">
    <source>
        <dbReference type="Proteomes" id="UP000545876"/>
    </source>
</evidence>
<accession>A0A847CYI3</accession>
<organism evidence="2 3">
    <name type="scientific">Candidatus Dojkabacteria bacterium</name>
    <dbReference type="NCBI Taxonomy" id="2099670"/>
    <lineage>
        <taxon>Bacteria</taxon>
        <taxon>Candidatus Dojkabacteria</taxon>
    </lineage>
</organism>
<reference evidence="2 3" key="1">
    <citation type="journal article" date="2020" name="Biotechnol. Biofuels">
        <title>New insights from the biogas microbiome by comprehensive genome-resolved metagenomics of nearly 1600 species originating from multiple anaerobic digesters.</title>
        <authorList>
            <person name="Campanaro S."/>
            <person name="Treu L."/>
            <person name="Rodriguez-R L.M."/>
            <person name="Kovalovszki A."/>
            <person name="Ziels R.M."/>
            <person name="Maus I."/>
            <person name="Zhu X."/>
            <person name="Kougias P.G."/>
            <person name="Basile A."/>
            <person name="Luo G."/>
            <person name="Schluter A."/>
            <person name="Konstantinidis K.T."/>
            <person name="Angelidaki I."/>
        </authorList>
    </citation>
    <scope>NUCLEOTIDE SEQUENCE [LARGE SCALE GENOMIC DNA]</scope>
    <source>
        <strain evidence="2">AS06rmzACSIP_65</strain>
    </source>
</reference>
<gene>
    <name evidence="2" type="ORF">GX656_01065</name>
</gene>
<keyword evidence="1" id="KW-1133">Transmembrane helix</keyword>
<dbReference type="AlphaFoldDB" id="A0A847CYI3"/>
<proteinExistence type="predicted"/>
<sequence>MKSNKLKGLTLFETVLYIGLTASIMIIIVSFMLSAQESSQRTASRVLALQSSSFVIQHIQDTFSKTLSINTTNTIFNNDSGVLSVMLKDGEKIYRLENSRILYNSIPITPSNIQVIKMYLEPVTNRKNEVVATKITVEIVSGSKYSQSKTISFLAIIR</sequence>